<sequence>MAGTSPAMTLWVLSVPSPMMPPIACEERKKMALPQPHQHATGLMTNPTA</sequence>
<dbReference type="Proteomes" id="UP001565474">
    <property type="component" value="Unassembled WGS sequence"/>
</dbReference>
<reference evidence="1 2" key="1">
    <citation type="submission" date="2024-07" db="EMBL/GenBank/DDBJ databases">
        <title>Genomic Encyclopedia of Type Strains, Phase V (KMG-V): Genome sequencing to study the core and pangenomes of soil and plant-associated prokaryotes.</title>
        <authorList>
            <person name="Whitman W."/>
        </authorList>
    </citation>
    <scope>NUCLEOTIDE SEQUENCE [LARGE SCALE GENOMIC DNA]</scope>
    <source>
        <strain evidence="1 2">USDA 222</strain>
    </source>
</reference>
<protein>
    <submittedName>
        <fullName evidence="1">Uncharacterized protein</fullName>
    </submittedName>
</protein>
<keyword evidence="2" id="KW-1185">Reference proteome</keyword>
<dbReference type="EMBL" id="JBGBZN010000002">
    <property type="protein sequence ID" value="MEY9471006.1"/>
    <property type="molecule type" value="Genomic_DNA"/>
</dbReference>
<organism evidence="1 2">
    <name type="scientific">Bradyrhizobium yuanmingense</name>
    <dbReference type="NCBI Taxonomy" id="108015"/>
    <lineage>
        <taxon>Bacteria</taxon>
        <taxon>Pseudomonadati</taxon>
        <taxon>Pseudomonadota</taxon>
        <taxon>Alphaproteobacteria</taxon>
        <taxon>Hyphomicrobiales</taxon>
        <taxon>Nitrobacteraceae</taxon>
        <taxon>Bradyrhizobium</taxon>
    </lineage>
</organism>
<name>A0ABV4GHN1_9BRAD</name>
<evidence type="ECO:0000313" key="2">
    <source>
        <dbReference type="Proteomes" id="UP001565474"/>
    </source>
</evidence>
<comment type="caution">
    <text evidence="1">The sequence shown here is derived from an EMBL/GenBank/DDBJ whole genome shotgun (WGS) entry which is preliminary data.</text>
</comment>
<gene>
    <name evidence="1" type="ORF">ABH992_003405</name>
</gene>
<accession>A0ABV4GHN1</accession>
<evidence type="ECO:0000313" key="1">
    <source>
        <dbReference type="EMBL" id="MEY9471006.1"/>
    </source>
</evidence>
<proteinExistence type="predicted"/>